<evidence type="ECO:0000313" key="2">
    <source>
        <dbReference type="EMBL" id="KAK4112010.1"/>
    </source>
</evidence>
<dbReference type="AlphaFoldDB" id="A0AAN6YR46"/>
<organism evidence="2 3">
    <name type="scientific">Canariomyces notabilis</name>
    <dbReference type="NCBI Taxonomy" id="2074819"/>
    <lineage>
        <taxon>Eukaryota</taxon>
        <taxon>Fungi</taxon>
        <taxon>Dikarya</taxon>
        <taxon>Ascomycota</taxon>
        <taxon>Pezizomycotina</taxon>
        <taxon>Sordariomycetes</taxon>
        <taxon>Sordariomycetidae</taxon>
        <taxon>Sordariales</taxon>
        <taxon>Chaetomiaceae</taxon>
        <taxon>Canariomyces</taxon>
    </lineage>
</organism>
<evidence type="ECO:0000313" key="3">
    <source>
        <dbReference type="Proteomes" id="UP001302812"/>
    </source>
</evidence>
<reference evidence="2" key="1">
    <citation type="journal article" date="2023" name="Mol. Phylogenet. Evol.">
        <title>Genome-scale phylogeny and comparative genomics of the fungal order Sordariales.</title>
        <authorList>
            <person name="Hensen N."/>
            <person name="Bonometti L."/>
            <person name="Westerberg I."/>
            <person name="Brannstrom I.O."/>
            <person name="Guillou S."/>
            <person name="Cros-Aarteil S."/>
            <person name="Calhoun S."/>
            <person name="Haridas S."/>
            <person name="Kuo A."/>
            <person name="Mondo S."/>
            <person name="Pangilinan J."/>
            <person name="Riley R."/>
            <person name="LaButti K."/>
            <person name="Andreopoulos B."/>
            <person name="Lipzen A."/>
            <person name="Chen C."/>
            <person name="Yan M."/>
            <person name="Daum C."/>
            <person name="Ng V."/>
            <person name="Clum A."/>
            <person name="Steindorff A."/>
            <person name="Ohm R.A."/>
            <person name="Martin F."/>
            <person name="Silar P."/>
            <person name="Natvig D.O."/>
            <person name="Lalanne C."/>
            <person name="Gautier V."/>
            <person name="Ament-Velasquez S.L."/>
            <person name="Kruys A."/>
            <person name="Hutchinson M.I."/>
            <person name="Powell A.J."/>
            <person name="Barry K."/>
            <person name="Miller A.N."/>
            <person name="Grigoriev I.V."/>
            <person name="Debuchy R."/>
            <person name="Gladieux P."/>
            <person name="Hiltunen Thoren M."/>
            <person name="Johannesson H."/>
        </authorList>
    </citation>
    <scope>NUCLEOTIDE SEQUENCE</scope>
    <source>
        <strain evidence="2">CBS 508.74</strain>
    </source>
</reference>
<evidence type="ECO:0000256" key="1">
    <source>
        <dbReference type="SAM" id="SignalP"/>
    </source>
</evidence>
<gene>
    <name evidence="2" type="ORF">N656DRAFT_780154</name>
</gene>
<proteinExistence type="predicted"/>
<comment type="caution">
    <text evidence="2">The sequence shown here is derived from an EMBL/GenBank/DDBJ whole genome shotgun (WGS) entry which is preliminary data.</text>
</comment>
<feature type="chain" id="PRO_5042931325" evidence="1">
    <location>
        <begin position="29"/>
        <end position="86"/>
    </location>
</feature>
<protein>
    <submittedName>
        <fullName evidence="2">Uncharacterized protein</fullName>
    </submittedName>
</protein>
<keyword evidence="1" id="KW-0732">Signal</keyword>
<accession>A0AAN6YR46</accession>
<dbReference type="Proteomes" id="UP001302812">
    <property type="component" value="Unassembled WGS sequence"/>
</dbReference>
<sequence>MKLKSLLAVLSLAGINLNLLATATPISCSDVRRPPPKLIPESNRDKLQTNPRAAQLKRDLILKGELPKEACCSYGRCLGDVVIAMA</sequence>
<name>A0AAN6YR46_9PEZI</name>
<keyword evidence="3" id="KW-1185">Reference proteome</keyword>
<dbReference type="GeneID" id="89939451"/>
<dbReference type="EMBL" id="MU853344">
    <property type="protein sequence ID" value="KAK4112010.1"/>
    <property type="molecule type" value="Genomic_DNA"/>
</dbReference>
<reference evidence="2" key="2">
    <citation type="submission" date="2023-05" db="EMBL/GenBank/DDBJ databases">
        <authorList>
            <consortium name="Lawrence Berkeley National Laboratory"/>
            <person name="Steindorff A."/>
            <person name="Hensen N."/>
            <person name="Bonometti L."/>
            <person name="Westerberg I."/>
            <person name="Brannstrom I.O."/>
            <person name="Guillou S."/>
            <person name="Cros-Aarteil S."/>
            <person name="Calhoun S."/>
            <person name="Haridas S."/>
            <person name="Kuo A."/>
            <person name="Mondo S."/>
            <person name="Pangilinan J."/>
            <person name="Riley R."/>
            <person name="Labutti K."/>
            <person name="Andreopoulos B."/>
            <person name="Lipzen A."/>
            <person name="Chen C."/>
            <person name="Yanf M."/>
            <person name="Daum C."/>
            <person name="Ng V."/>
            <person name="Clum A."/>
            <person name="Ohm R."/>
            <person name="Martin F."/>
            <person name="Silar P."/>
            <person name="Natvig D."/>
            <person name="Lalanne C."/>
            <person name="Gautier V."/>
            <person name="Ament-Velasquez S.L."/>
            <person name="Kruys A."/>
            <person name="Hutchinson M.I."/>
            <person name="Powell A.J."/>
            <person name="Barry K."/>
            <person name="Miller A.N."/>
            <person name="Grigoriev I.V."/>
            <person name="Debuchy R."/>
            <person name="Gladieux P."/>
            <person name="Thoren M.H."/>
            <person name="Johannesson H."/>
        </authorList>
    </citation>
    <scope>NUCLEOTIDE SEQUENCE</scope>
    <source>
        <strain evidence="2">CBS 508.74</strain>
    </source>
</reference>
<feature type="signal peptide" evidence="1">
    <location>
        <begin position="1"/>
        <end position="28"/>
    </location>
</feature>
<dbReference type="RefSeq" id="XP_064669580.1">
    <property type="nucleotide sequence ID" value="XM_064815326.1"/>
</dbReference>